<evidence type="ECO:0000313" key="2">
    <source>
        <dbReference type="Proteomes" id="UP000268059"/>
    </source>
</evidence>
<dbReference type="KEGG" id="ebm:SG0102_00880"/>
<proteinExistence type="predicted"/>
<protein>
    <submittedName>
        <fullName evidence="1">Uncharacterized protein</fullName>
    </submittedName>
</protein>
<dbReference type="InParanoid" id="A0A3G9JQR1"/>
<evidence type="ECO:0000313" key="1">
    <source>
        <dbReference type="EMBL" id="BBH25154.1"/>
    </source>
</evidence>
<gene>
    <name evidence="1" type="ORF">SG0102_00880</name>
</gene>
<keyword evidence="2" id="KW-1185">Reference proteome</keyword>
<reference evidence="1 2" key="1">
    <citation type="submission" date="2018-11" db="EMBL/GenBank/DDBJ databases">
        <title>Novel Erysipelotrichaceae bacterium isolated from small intestine of a swine.</title>
        <authorList>
            <person name="Kim J.S."/>
            <person name="Choe H."/>
            <person name="Lee Y.R."/>
            <person name="Kim K.M."/>
            <person name="Park D.S."/>
        </authorList>
    </citation>
    <scope>NUCLEOTIDE SEQUENCE [LARGE SCALE GENOMIC DNA]</scope>
    <source>
        <strain evidence="1 2">SG0102</strain>
    </source>
</reference>
<accession>A0A3G9JQR1</accession>
<sequence>MVFIYTINIVHQILDEYFIISILKPNFHQYYHIYSTIGINFMNLSEGTDKITYLPPNYYNISKFTCKIIRKSEGHVTQIVND</sequence>
<dbReference type="Proteomes" id="UP000268059">
    <property type="component" value="Chromosome"/>
</dbReference>
<name>A0A3G9JQR1_9FIRM</name>
<dbReference type="AlphaFoldDB" id="A0A3G9JQR1"/>
<dbReference type="EMBL" id="AP019309">
    <property type="protein sequence ID" value="BBH25154.1"/>
    <property type="molecule type" value="Genomic_DNA"/>
</dbReference>
<organism evidence="1 2">
    <name type="scientific">Intestinibaculum porci</name>
    <dbReference type="NCBI Taxonomy" id="2487118"/>
    <lineage>
        <taxon>Bacteria</taxon>
        <taxon>Bacillati</taxon>
        <taxon>Bacillota</taxon>
        <taxon>Erysipelotrichia</taxon>
        <taxon>Erysipelotrichales</taxon>
        <taxon>Erysipelotrichaceae</taxon>
        <taxon>Intestinibaculum</taxon>
    </lineage>
</organism>